<dbReference type="EMBL" id="JAOPJF010000012">
    <property type="protein sequence ID" value="KAK1147325.1"/>
    <property type="molecule type" value="Genomic_DNA"/>
</dbReference>
<reference evidence="1 2" key="1">
    <citation type="journal article" date="2023" name="ACS Omega">
        <title>Identification of the Neoaspergillic Acid Biosynthesis Gene Cluster by Establishing an In Vitro CRISPR-Ribonucleoprotein Genetic System in Aspergillus melleus.</title>
        <authorList>
            <person name="Yuan B."/>
            <person name="Grau M.F."/>
            <person name="Murata R.M."/>
            <person name="Torok T."/>
            <person name="Venkateswaran K."/>
            <person name="Stajich J.E."/>
            <person name="Wang C.C.C."/>
        </authorList>
    </citation>
    <scope>NUCLEOTIDE SEQUENCE [LARGE SCALE GENOMIC DNA]</scope>
    <source>
        <strain evidence="1 2">IMV 1140</strain>
    </source>
</reference>
<evidence type="ECO:0000313" key="2">
    <source>
        <dbReference type="Proteomes" id="UP001177260"/>
    </source>
</evidence>
<keyword evidence="2" id="KW-1185">Reference proteome</keyword>
<name>A0ACC3BA09_9EURO</name>
<proteinExistence type="predicted"/>
<organism evidence="1 2">
    <name type="scientific">Aspergillus melleus</name>
    <dbReference type="NCBI Taxonomy" id="138277"/>
    <lineage>
        <taxon>Eukaryota</taxon>
        <taxon>Fungi</taxon>
        <taxon>Dikarya</taxon>
        <taxon>Ascomycota</taxon>
        <taxon>Pezizomycotina</taxon>
        <taxon>Eurotiomycetes</taxon>
        <taxon>Eurotiomycetidae</taxon>
        <taxon>Eurotiales</taxon>
        <taxon>Aspergillaceae</taxon>
        <taxon>Aspergillus</taxon>
        <taxon>Aspergillus subgen. Circumdati</taxon>
    </lineage>
</organism>
<dbReference type="Proteomes" id="UP001177260">
    <property type="component" value="Unassembled WGS sequence"/>
</dbReference>
<comment type="caution">
    <text evidence="1">The sequence shown here is derived from an EMBL/GenBank/DDBJ whole genome shotgun (WGS) entry which is preliminary data.</text>
</comment>
<protein>
    <submittedName>
        <fullName evidence="1">Uncharacterized protein</fullName>
    </submittedName>
</protein>
<accession>A0ACC3BA09</accession>
<gene>
    <name evidence="1" type="ORF">N8T08_001402</name>
</gene>
<sequence length="235" mass="25720">MQFKSLLPTLAILASTAQAWNRLDKDNAALLIIDHQVGLTQLVRDIGTNDFRNNMLAHSALGNIFDLPTVLTTSSDTGPNGLMLKEILDMHPNSTLVQRQGEVNAWDNKAFREAVKATGKKQLIIGGIVTEVCTAFLALSLIDEGYEVFANTEASGTFDVKLAEDANRRMEKAGVTLTGFFAIVCDLMRDWRSKPGLTEILPYLDKYQFAYGLAARHHAGALTNGTLAPVEELLI</sequence>
<evidence type="ECO:0000313" key="1">
    <source>
        <dbReference type="EMBL" id="KAK1147325.1"/>
    </source>
</evidence>